<proteinExistence type="predicted"/>
<reference evidence="2" key="1">
    <citation type="submission" date="2021-02" db="EMBL/GenBank/DDBJ databases">
        <authorList>
            <person name="Dougan E. K."/>
            <person name="Rhodes N."/>
            <person name="Thang M."/>
            <person name="Chan C."/>
        </authorList>
    </citation>
    <scope>NUCLEOTIDE SEQUENCE</scope>
</reference>
<feature type="compositionally biased region" description="Polar residues" evidence="1">
    <location>
        <begin position="13"/>
        <end position="22"/>
    </location>
</feature>
<comment type="caution">
    <text evidence="2">The sequence shown here is derived from an EMBL/GenBank/DDBJ whole genome shotgun (WGS) entry which is preliminary data.</text>
</comment>
<dbReference type="EMBL" id="CAJNDS010001502">
    <property type="protein sequence ID" value="CAE7262727.1"/>
    <property type="molecule type" value="Genomic_DNA"/>
</dbReference>
<keyword evidence="4" id="KW-1185">Reference proteome</keyword>
<feature type="region of interest" description="Disordered" evidence="1">
    <location>
        <begin position="1"/>
        <end position="68"/>
    </location>
</feature>
<dbReference type="AlphaFoldDB" id="A0A812IE50"/>
<evidence type="ECO:0000313" key="4">
    <source>
        <dbReference type="Proteomes" id="UP000604046"/>
    </source>
</evidence>
<name>A0A812IE50_9DINO</name>
<dbReference type="EMBL" id="CAJNDS010000259">
    <property type="protein sequence ID" value="CAE7035094.1"/>
    <property type="molecule type" value="Genomic_DNA"/>
</dbReference>
<dbReference type="OrthoDB" id="420124at2759"/>
<accession>A0A812IE50</accession>
<evidence type="ECO:0000313" key="3">
    <source>
        <dbReference type="EMBL" id="CAE7262727.1"/>
    </source>
</evidence>
<evidence type="ECO:0000256" key="1">
    <source>
        <dbReference type="SAM" id="MobiDB-lite"/>
    </source>
</evidence>
<organism evidence="2 4">
    <name type="scientific">Symbiodinium natans</name>
    <dbReference type="NCBI Taxonomy" id="878477"/>
    <lineage>
        <taxon>Eukaryota</taxon>
        <taxon>Sar</taxon>
        <taxon>Alveolata</taxon>
        <taxon>Dinophyceae</taxon>
        <taxon>Suessiales</taxon>
        <taxon>Symbiodiniaceae</taxon>
        <taxon>Symbiodinium</taxon>
    </lineage>
</organism>
<feature type="compositionally biased region" description="Acidic residues" evidence="1">
    <location>
        <begin position="55"/>
        <end position="65"/>
    </location>
</feature>
<gene>
    <name evidence="3" type="ORF">SNAT2548_LOCUS13793</name>
    <name evidence="2" type="ORF">SNAT2548_LOCUS4248</name>
</gene>
<protein>
    <submittedName>
        <fullName evidence="2">Uncharacterized protein</fullName>
    </submittedName>
</protein>
<evidence type="ECO:0000313" key="2">
    <source>
        <dbReference type="EMBL" id="CAE7035094.1"/>
    </source>
</evidence>
<dbReference type="Proteomes" id="UP000604046">
    <property type="component" value="Unassembled WGS sequence"/>
</dbReference>
<sequence length="256" mass="29341">MTSAEAQIAALWGSQTALSTAPTPFGGAPKKQRRAEPSNPKRQPKPNKSERAIPDLDDETEEEELLQDRPNKSLQKLLVQMILRHEFSLQMLEADRTFRLYFLTKDSAVLPQLHKTSLDWKEKHEQGLCDPLRTALMGVLMLELKARLEKTTEEGLSKLCRDANWLTLDNKWRHLAWNVKDQKMLPTDQEPVEHRKVMDCILQIAKEVVKPGLVHRFHSLRPLQDLAATQLVGLRLRQARVKPSKLAEAVKKASRR</sequence>